<organism evidence="1 2">
    <name type="scientific">Parelaphostrongylus tenuis</name>
    <name type="common">Meningeal worm</name>
    <dbReference type="NCBI Taxonomy" id="148309"/>
    <lineage>
        <taxon>Eukaryota</taxon>
        <taxon>Metazoa</taxon>
        <taxon>Ecdysozoa</taxon>
        <taxon>Nematoda</taxon>
        <taxon>Chromadorea</taxon>
        <taxon>Rhabditida</taxon>
        <taxon>Rhabditina</taxon>
        <taxon>Rhabditomorpha</taxon>
        <taxon>Strongyloidea</taxon>
        <taxon>Metastrongylidae</taxon>
        <taxon>Parelaphostrongylus</taxon>
    </lineage>
</organism>
<accession>A0AAD5R5A7</accession>
<comment type="caution">
    <text evidence="1">The sequence shown here is derived from an EMBL/GenBank/DDBJ whole genome shotgun (WGS) entry which is preliminary data.</text>
</comment>
<name>A0AAD5R5A7_PARTN</name>
<dbReference type="AlphaFoldDB" id="A0AAD5R5A7"/>
<evidence type="ECO:0000313" key="1">
    <source>
        <dbReference type="EMBL" id="KAJ1369811.1"/>
    </source>
</evidence>
<dbReference type="Proteomes" id="UP001196413">
    <property type="component" value="Unassembled WGS sequence"/>
</dbReference>
<keyword evidence="2" id="KW-1185">Reference proteome</keyword>
<evidence type="ECO:0000313" key="2">
    <source>
        <dbReference type="Proteomes" id="UP001196413"/>
    </source>
</evidence>
<reference evidence="1" key="1">
    <citation type="submission" date="2021-06" db="EMBL/GenBank/DDBJ databases">
        <title>Parelaphostrongylus tenuis whole genome reference sequence.</title>
        <authorList>
            <person name="Garwood T.J."/>
            <person name="Larsen P.A."/>
            <person name="Fountain-Jones N.M."/>
            <person name="Garbe J.R."/>
            <person name="Macchietto M.G."/>
            <person name="Kania S.A."/>
            <person name="Gerhold R.W."/>
            <person name="Richards J.E."/>
            <person name="Wolf T.M."/>
        </authorList>
    </citation>
    <scope>NUCLEOTIDE SEQUENCE</scope>
    <source>
        <strain evidence="1">MNPRO001-30</strain>
        <tissue evidence="1">Meninges</tissue>
    </source>
</reference>
<dbReference type="EMBL" id="JAHQIW010006683">
    <property type="protein sequence ID" value="KAJ1369811.1"/>
    <property type="molecule type" value="Genomic_DNA"/>
</dbReference>
<protein>
    <submittedName>
        <fullName evidence="1">Uncharacterized protein</fullName>
    </submittedName>
</protein>
<proteinExistence type="predicted"/>
<gene>
    <name evidence="1" type="ORF">KIN20_031379</name>
</gene>
<sequence length="134" mass="15523">MGGSTSRPLRCIHGCWTFKSHTDDDDVSKKKRLSRSSFKSKLKKLRISEVELHRCHWEEIPTPSVCDQRDSPVCEGPPSQEKLVQIIKCFPYPASRTSSESNQTIMCKYYDEGTEQKSFGDAFEKLVQVWYRQD</sequence>